<dbReference type="Gene3D" id="3.40.50.300">
    <property type="entry name" value="P-loop containing nucleotide triphosphate hydrolases"/>
    <property type="match status" value="1"/>
</dbReference>
<dbReference type="GO" id="GO:0016887">
    <property type="term" value="F:ATP hydrolysis activity"/>
    <property type="evidence" value="ECO:0007669"/>
    <property type="project" value="InterPro"/>
</dbReference>
<feature type="transmembrane region" description="Helical" evidence="7">
    <location>
        <begin position="144"/>
        <end position="165"/>
    </location>
</feature>
<feature type="transmembrane region" description="Helical" evidence="7">
    <location>
        <begin position="229"/>
        <end position="251"/>
    </location>
</feature>
<dbReference type="PANTHER" id="PTHR43394">
    <property type="entry name" value="ATP-DEPENDENT PERMEASE MDL1, MITOCHONDRIAL"/>
    <property type="match status" value="1"/>
</dbReference>
<feature type="transmembrane region" description="Helical" evidence="7">
    <location>
        <begin position="47"/>
        <end position="69"/>
    </location>
</feature>
<dbReference type="InterPro" id="IPR039421">
    <property type="entry name" value="Type_1_exporter"/>
</dbReference>
<keyword evidence="5 7" id="KW-1133">Transmembrane helix</keyword>
<feature type="domain" description="ABC transporter" evidence="8">
    <location>
        <begin position="323"/>
        <end position="555"/>
    </location>
</feature>
<dbReference type="InterPro" id="IPR003439">
    <property type="entry name" value="ABC_transporter-like_ATP-bd"/>
</dbReference>
<dbReference type="SUPFAM" id="SSF90123">
    <property type="entry name" value="ABC transporter transmembrane region"/>
    <property type="match status" value="1"/>
</dbReference>
<evidence type="ECO:0000256" key="5">
    <source>
        <dbReference type="ARBA" id="ARBA00022989"/>
    </source>
</evidence>
<dbReference type="SMART" id="SM00382">
    <property type="entry name" value="AAA"/>
    <property type="match status" value="1"/>
</dbReference>
<evidence type="ECO:0000313" key="10">
    <source>
        <dbReference type="EMBL" id="MBB6041559.1"/>
    </source>
</evidence>
<dbReference type="GO" id="GO:0005524">
    <property type="term" value="F:ATP binding"/>
    <property type="evidence" value="ECO:0007669"/>
    <property type="project" value="UniProtKB-KW"/>
</dbReference>
<evidence type="ECO:0000313" key="11">
    <source>
        <dbReference type="Proteomes" id="UP000522163"/>
    </source>
</evidence>
<name>A0A7W9SG80_9FIRM</name>
<feature type="transmembrane region" description="Helical" evidence="7">
    <location>
        <begin position="119"/>
        <end position="138"/>
    </location>
</feature>
<proteinExistence type="predicted"/>
<evidence type="ECO:0000256" key="3">
    <source>
        <dbReference type="ARBA" id="ARBA00022741"/>
    </source>
</evidence>
<dbReference type="Pfam" id="PF00005">
    <property type="entry name" value="ABC_tran"/>
    <property type="match status" value="1"/>
</dbReference>
<keyword evidence="4 10" id="KW-0067">ATP-binding</keyword>
<feature type="domain" description="ABC transmembrane type-1" evidence="9">
    <location>
        <begin position="13"/>
        <end position="289"/>
    </location>
</feature>
<dbReference type="PROSITE" id="PS00211">
    <property type="entry name" value="ABC_TRANSPORTER_1"/>
    <property type="match status" value="1"/>
</dbReference>
<dbReference type="Proteomes" id="UP000522163">
    <property type="component" value="Unassembled WGS sequence"/>
</dbReference>
<comment type="subcellular location">
    <subcellularLocation>
        <location evidence="1">Cell membrane</location>
        <topology evidence="1">Multi-pass membrane protein</topology>
    </subcellularLocation>
</comment>
<keyword evidence="6 7" id="KW-0472">Membrane</keyword>
<evidence type="ECO:0000256" key="7">
    <source>
        <dbReference type="SAM" id="Phobius"/>
    </source>
</evidence>
<evidence type="ECO:0000259" key="8">
    <source>
        <dbReference type="PROSITE" id="PS50893"/>
    </source>
</evidence>
<feature type="transmembrane region" description="Helical" evidence="7">
    <location>
        <begin position="12"/>
        <end position="32"/>
    </location>
</feature>
<evidence type="ECO:0000256" key="4">
    <source>
        <dbReference type="ARBA" id="ARBA00022840"/>
    </source>
</evidence>
<gene>
    <name evidence="10" type="ORF">HNQ46_001542</name>
</gene>
<dbReference type="PANTHER" id="PTHR43394:SF1">
    <property type="entry name" value="ATP-BINDING CASSETTE SUB-FAMILY B MEMBER 10, MITOCHONDRIAL"/>
    <property type="match status" value="1"/>
</dbReference>
<dbReference type="InterPro" id="IPR003593">
    <property type="entry name" value="AAA+_ATPase"/>
</dbReference>
<dbReference type="InterPro" id="IPR011527">
    <property type="entry name" value="ABC1_TM_dom"/>
</dbReference>
<dbReference type="InterPro" id="IPR036640">
    <property type="entry name" value="ABC1_TM_sf"/>
</dbReference>
<organism evidence="10 11">
    <name type="scientific">Oribacterium sinus</name>
    <dbReference type="NCBI Taxonomy" id="237576"/>
    <lineage>
        <taxon>Bacteria</taxon>
        <taxon>Bacillati</taxon>
        <taxon>Bacillota</taxon>
        <taxon>Clostridia</taxon>
        <taxon>Lachnospirales</taxon>
        <taxon>Lachnospiraceae</taxon>
        <taxon>Oribacterium</taxon>
    </lineage>
</organism>
<dbReference type="EMBL" id="JACHHH010000007">
    <property type="protein sequence ID" value="MBB6041559.1"/>
    <property type="molecule type" value="Genomic_DNA"/>
</dbReference>
<evidence type="ECO:0000256" key="6">
    <source>
        <dbReference type="ARBA" id="ARBA00023136"/>
    </source>
</evidence>
<keyword evidence="3" id="KW-0547">Nucleotide-binding</keyword>
<dbReference type="InterPro" id="IPR017871">
    <property type="entry name" value="ABC_transporter-like_CS"/>
</dbReference>
<dbReference type="AlphaFoldDB" id="A0A7W9SG80"/>
<comment type="caution">
    <text evidence="10">The sequence shown here is derived from an EMBL/GenBank/DDBJ whole genome shotgun (WGS) entry which is preliminary data.</text>
</comment>
<evidence type="ECO:0000256" key="2">
    <source>
        <dbReference type="ARBA" id="ARBA00022692"/>
    </source>
</evidence>
<reference evidence="10 11" key="1">
    <citation type="submission" date="2020-08" db="EMBL/GenBank/DDBJ databases">
        <title>Genomic Encyclopedia of Type Strains, Phase IV (KMG-IV): sequencing the most valuable type-strain genomes for metagenomic binning, comparative biology and taxonomic classification.</title>
        <authorList>
            <person name="Goeker M."/>
        </authorList>
    </citation>
    <scope>NUCLEOTIDE SEQUENCE [LARGE SCALE GENOMIC DNA]</scope>
    <source>
        <strain evidence="10 11">DSM 17245</strain>
    </source>
</reference>
<protein>
    <submittedName>
        <fullName evidence="10">ATP-binding cassette subfamily C protein</fullName>
    </submittedName>
</protein>
<dbReference type="PROSITE" id="PS50893">
    <property type="entry name" value="ABC_TRANSPORTER_2"/>
    <property type="match status" value="1"/>
</dbReference>
<dbReference type="SUPFAM" id="SSF52540">
    <property type="entry name" value="P-loop containing nucleoside triphosphate hydrolases"/>
    <property type="match status" value="1"/>
</dbReference>
<dbReference type="GO" id="GO:0005886">
    <property type="term" value="C:plasma membrane"/>
    <property type="evidence" value="ECO:0007669"/>
    <property type="project" value="UniProtKB-SubCell"/>
</dbReference>
<evidence type="ECO:0000259" key="9">
    <source>
        <dbReference type="PROSITE" id="PS50929"/>
    </source>
</evidence>
<dbReference type="GeneID" id="85015085"/>
<evidence type="ECO:0000256" key="1">
    <source>
        <dbReference type="ARBA" id="ARBA00004651"/>
    </source>
</evidence>
<dbReference type="Gene3D" id="1.20.1560.10">
    <property type="entry name" value="ABC transporter type 1, transmembrane domain"/>
    <property type="match status" value="1"/>
</dbReference>
<dbReference type="InterPro" id="IPR027417">
    <property type="entry name" value="P-loop_NTPase"/>
</dbReference>
<accession>A0A7W9SG80</accession>
<sequence>MANYILRYKYLIFLSFFLSILLGIMDVGKGIILKEIIDTAITNNNSGFLRIIVVIVLFILSNIALYASFQRLSLLIASYICKDIKNDLIGNIINKSDYDNMEFISTVNKDVDMIYEKKLINLFMLVRTMSSFVLSLGYLIYVNIYIAMSVVACGLISIYLPSLFVNKSSELKNVYIEATAQFFRMLKELLYGIETIKLFMLENEYLIKLNDSNKKVEESRLRSNFYDDCIQLLVTSNGFLILSINVVLAAFLSHKGYFSIGTALAIMQVMNYVILPINQGPFYIAEMNSIYPIEQKILGILEKVTYEKTLDKEKVLQEEIKTIEIKNLSYCYPGSQSFAIENLDLLLERGKKYVLLGSSGSGKSTLLKVLTKLNKAYSGKIEIDGEELSDIDEISLRKKINFVQQNPYIFQDTLEFNICLRHDVEKKELDKVIELVNLKELIRKLPNGVKTVLSDNGNNLSGGEKQKIAIARVFIREPEIIFVDEGMSALDTKNTYFLENMFLKYNGTIVTISHKSNPQILKQYDQIVVMENSRIVAVGNFNQVAQSPYSYLLNV</sequence>
<dbReference type="Pfam" id="PF00664">
    <property type="entry name" value="ABC_membrane"/>
    <property type="match status" value="1"/>
</dbReference>
<dbReference type="GO" id="GO:0015421">
    <property type="term" value="F:ABC-type oligopeptide transporter activity"/>
    <property type="evidence" value="ECO:0007669"/>
    <property type="project" value="TreeGrafter"/>
</dbReference>
<keyword evidence="2 7" id="KW-0812">Transmembrane</keyword>
<dbReference type="RefSeq" id="WP_183684156.1">
    <property type="nucleotide sequence ID" value="NZ_JACHHH010000007.1"/>
</dbReference>
<dbReference type="PROSITE" id="PS50929">
    <property type="entry name" value="ABC_TM1F"/>
    <property type="match status" value="1"/>
</dbReference>